<dbReference type="Proteomes" id="UP001221898">
    <property type="component" value="Unassembled WGS sequence"/>
</dbReference>
<gene>
    <name evidence="1" type="ORF">AAFF_G00091920</name>
</gene>
<feature type="non-terminal residue" evidence="1">
    <location>
        <position position="1"/>
    </location>
</feature>
<accession>A0AAD7T4C5</accession>
<reference evidence="1" key="1">
    <citation type="journal article" date="2023" name="Science">
        <title>Genome structures resolve the early diversification of teleost fishes.</title>
        <authorList>
            <person name="Parey E."/>
            <person name="Louis A."/>
            <person name="Montfort J."/>
            <person name="Bouchez O."/>
            <person name="Roques C."/>
            <person name="Iampietro C."/>
            <person name="Lluch J."/>
            <person name="Castinel A."/>
            <person name="Donnadieu C."/>
            <person name="Desvignes T."/>
            <person name="Floi Bucao C."/>
            <person name="Jouanno E."/>
            <person name="Wen M."/>
            <person name="Mejri S."/>
            <person name="Dirks R."/>
            <person name="Jansen H."/>
            <person name="Henkel C."/>
            <person name="Chen W.J."/>
            <person name="Zahm M."/>
            <person name="Cabau C."/>
            <person name="Klopp C."/>
            <person name="Thompson A.W."/>
            <person name="Robinson-Rechavi M."/>
            <person name="Braasch I."/>
            <person name="Lecointre G."/>
            <person name="Bobe J."/>
            <person name="Postlethwait J.H."/>
            <person name="Berthelot C."/>
            <person name="Roest Crollius H."/>
            <person name="Guiguen Y."/>
        </authorList>
    </citation>
    <scope>NUCLEOTIDE SEQUENCE</scope>
    <source>
        <strain evidence="1">NC1722</strain>
    </source>
</reference>
<protein>
    <submittedName>
        <fullName evidence="1">Uncharacterized protein</fullName>
    </submittedName>
</protein>
<proteinExistence type="predicted"/>
<evidence type="ECO:0000313" key="1">
    <source>
        <dbReference type="EMBL" id="KAJ8413196.1"/>
    </source>
</evidence>
<dbReference type="EMBL" id="JAINUG010000016">
    <property type="protein sequence ID" value="KAJ8413196.1"/>
    <property type="molecule type" value="Genomic_DNA"/>
</dbReference>
<name>A0AAD7T4C5_9TELE</name>
<evidence type="ECO:0000313" key="2">
    <source>
        <dbReference type="Proteomes" id="UP001221898"/>
    </source>
</evidence>
<keyword evidence="2" id="KW-1185">Reference proteome</keyword>
<comment type="caution">
    <text evidence="1">The sequence shown here is derived from an EMBL/GenBank/DDBJ whole genome shotgun (WGS) entry which is preliminary data.</text>
</comment>
<sequence>SLLRRKSSTQPLFQSRRGDLNYYHSQRQCYLASQITAQVFGGKRLNRRTLAAFTQSHLSLSALITRVERALFLLCNGIFQHRREETLMESAIWDYSPSRFVSILEEQVRAQVYSENISAVVFRRYAEMERKPLLMSVRIH</sequence>
<dbReference type="AlphaFoldDB" id="A0AAD7T4C5"/>
<organism evidence="1 2">
    <name type="scientific">Aldrovandia affinis</name>
    <dbReference type="NCBI Taxonomy" id="143900"/>
    <lineage>
        <taxon>Eukaryota</taxon>
        <taxon>Metazoa</taxon>
        <taxon>Chordata</taxon>
        <taxon>Craniata</taxon>
        <taxon>Vertebrata</taxon>
        <taxon>Euteleostomi</taxon>
        <taxon>Actinopterygii</taxon>
        <taxon>Neopterygii</taxon>
        <taxon>Teleostei</taxon>
        <taxon>Notacanthiformes</taxon>
        <taxon>Halosauridae</taxon>
        <taxon>Aldrovandia</taxon>
    </lineage>
</organism>